<dbReference type="InterPro" id="IPR024079">
    <property type="entry name" value="MetalloPept_cat_dom_sf"/>
</dbReference>
<sequence length="225" mass="23434">MAPPPGQGEADAPLGLPPAVTDAGAPHAFTEVRTLEDGQTAPVTWSPCRPIHYVVDTTGAPADFPDRVSAVIAEVSAATGFAFVNDGLAVELASASRDPFQPDLYGDRWAPALIRFADSTVIPGFATDHVGLGGPVSVRSTPDGVPHFVSGFAYLDSDLLTWPDVNGEPAYLPVLRHEVGHMIGLAHVNDPTQLMYAEGNTVTTFQAGDLAGLAELGRGPCAPDL</sequence>
<dbReference type="GO" id="GO:0006508">
    <property type="term" value="P:proteolysis"/>
    <property type="evidence" value="ECO:0007669"/>
    <property type="project" value="UniProtKB-KW"/>
</dbReference>
<dbReference type="Gene3D" id="3.40.390.10">
    <property type="entry name" value="Collagenase (Catalytic Domain)"/>
    <property type="match status" value="1"/>
</dbReference>
<keyword evidence="1" id="KW-0645">Protease</keyword>
<feature type="domain" description="Peptidase M10 metallopeptidase" evidence="6">
    <location>
        <begin position="168"/>
        <end position="199"/>
    </location>
</feature>
<keyword evidence="4" id="KW-0862">Zinc</keyword>
<reference evidence="7 8" key="1">
    <citation type="submission" date="2011-04" db="EMBL/GenBank/DDBJ databases">
        <title>Complete sequence of Cellulomonas fimi ATCC 484.</title>
        <authorList>
            <consortium name="US DOE Joint Genome Institute"/>
            <person name="Lucas S."/>
            <person name="Han J."/>
            <person name="Lapidus A."/>
            <person name="Cheng J.-F."/>
            <person name="Goodwin L."/>
            <person name="Pitluck S."/>
            <person name="Peters L."/>
            <person name="Chertkov O."/>
            <person name="Detter J.C."/>
            <person name="Han C."/>
            <person name="Tapia R."/>
            <person name="Land M."/>
            <person name="Hauser L."/>
            <person name="Kyrpides N."/>
            <person name="Ivanova N."/>
            <person name="Ovchinnikova G."/>
            <person name="Pagani I."/>
            <person name="Mead D."/>
            <person name="Brumm P."/>
            <person name="Woyke T."/>
        </authorList>
    </citation>
    <scope>NUCLEOTIDE SEQUENCE [LARGE SCALE GENOMIC DNA]</scope>
    <source>
        <strain evidence="8">ATCC 484 / DSM 20113 / JCM 1341 / NBRC 15513 / NCIMB 8980 / NCTC 7547</strain>
    </source>
</reference>
<protein>
    <submittedName>
        <fullName evidence="7">Peptidase M10A and M12B matrixin and adamalysin</fullName>
    </submittedName>
</protein>
<dbReference type="GO" id="GO:0031012">
    <property type="term" value="C:extracellular matrix"/>
    <property type="evidence" value="ECO:0007669"/>
    <property type="project" value="InterPro"/>
</dbReference>
<evidence type="ECO:0000313" key="7">
    <source>
        <dbReference type="EMBL" id="AEE47257.1"/>
    </source>
</evidence>
<evidence type="ECO:0000256" key="2">
    <source>
        <dbReference type="ARBA" id="ARBA00022723"/>
    </source>
</evidence>
<dbReference type="SUPFAM" id="SSF55486">
    <property type="entry name" value="Metalloproteases ('zincins'), catalytic domain"/>
    <property type="match status" value="1"/>
</dbReference>
<feature type="region of interest" description="Disordered" evidence="5">
    <location>
        <begin position="1"/>
        <end position="23"/>
    </location>
</feature>
<dbReference type="eggNOG" id="COG5549">
    <property type="taxonomic scope" value="Bacteria"/>
</dbReference>
<dbReference type="InterPro" id="IPR001818">
    <property type="entry name" value="Pept_M10_metallopeptidase"/>
</dbReference>
<evidence type="ECO:0000259" key="6">
    <source>
        <dbReference type="Pfam" id="PF00413"/>
    </source>
</evidence>
<dbReference type="Pfam" id="PF00413">
    <property type="entry name" value="Peptidase_M10"/>
    <property type="match status" value="1"/>
</dbReference>
<dbReference type="EMBL" id="CP002666">
    <property type="protein sequence ID" value="AEE47257.1"/>
    <property type="molecule type" value="Genomic_DNA"/>
</dbReference>
<evidence type="ECO:0000256" key="4">
    <source>
        <dbReference type="ARBA" id="ARBA00022833"/>
    </source>
</evidence>
<organism evidence="7 8">
    <name type="scientific">Cellulomonas fimi (strain ATCC 484 / DSM 20113 / JCM 1341 / CCUG 24087 / LMG 16345 / NBRC 15513 / NCIMB 8980 / NCTC 7547 / NRS-133)</name>
    <dbReference type="NCBI Taxonomy" id="590998"/>
    <lineage>
        <taxon>Bacteria</taxon>
        <taxon>Bacillati</taxon>
        <taxon>Actinomycetota</taxon>
        <taxon>Actinomycetes</taxon>
        <taxon>Micrococcales</taxon>
        <taxon>Cellulomonadaceae</taxon>
        <taxon>Cellulomonas</taxon>
    </lineage>
</organism>
<evidence type="ECO:0000256" key="3">
    <source>
        <dbReference type="ARBA" id="ARBA00022801"/>
    </source>
</evidence>
<keyword evidence="2" id="KW-0479">Metal-binding</keyword>
<dbReference type="GO" id="GO:0004222">
    <property type="term" value="F:metalloendopeptidase activity"/>
    <property type="evidence" value="ECO:0007669"/>
    <property type="project" value="InterPro"/>
</dbReference>
<dbReference type="GO" id="GO:0008270">
    <property type="term" value="F:zinc ion binding"/>
    <property type="evidence" value="ECO:0007669"/>
    <property type="project" value="InterPro"/>
</dbReference>
<evidence type="ECO:0000313" key="8">
    <source>
        <dbReference type="Proteomes" id="UP000008460"/>
    </source>
</evidence>
<name>F4GZU1_CELFA</name>
<dbReference type="HOGENOM" id="CLU_055075_0_0_11"/>
<keyword evidence="3" id="KW-0378">Hydrolase</keyword>
<evidence type="ECO:0000256" key="1">
    <source>
        <dbReference type="ARBA" id="ARBA00022670"/>
    </source>
</evidence>
<accession>F4GZU1</accession>
<dbReference type="RefSeq" id="WP_013772281.1">
    <property type="nucleotide sequence ID" value="NC_015514.1"/>
</dbReference>
<evidence type="ECO:0000256" key="5">
    <source>
        <dbReference type="SAM" id="MobiDB-lite"/>
    </source>
</evidence>
<keyword evidence="8" id="KW-1185">Reference proteome</keyword>
<dbReference type="AlphaFoldDB" id="F4GZU1"/>
<dbReference type="Proteomes" id="UP000008460">
    <property type="component" value="Chromosome"/>
</dbReference>
<gene>
    <name evidence="7" type="ordered locus">Celf_3143</name>
</gene>
<dbReference type="KEGG" id="cfi:Celf_3143"/>
<proteinExistence type="predicted"/>